<name>A0ABZ3CZQ7_9PROT</name>
<evidence type="ECO:0000256" key="2">
    <source>
        <dbReference type="ARBA" id="ARBA00022801"/>
    </source>
</evidence>
<gene>
    <name evidence="5" type="primary">pxpB</name>
    <name evidence="5" type="ORF">AAC691_11595</name>
</gene>
<dbReference type="RefSeq" id="WP_342627002.1">
    <property type="nucleotide sequence ID" value="NZ_CP152276.1"/>
</dbReference>
<dbReference type="InterPro" id="IPR029000">
    <property type="entry name" value="Cyclophilin-like_dom_sf"/>
</dbReference>
<dbReference type="GO" id="GO:0017168">
    <property type="term" value="F:5-oxoprolinase (ATP-hydrolyzing) activity"/>
    <property type="evidence" value="ECO:0007669"/>
    <property type="project" value="UniProtKB-EC"/>
</dbReference>
<keyword evidence="3" id="KW-0067">ATP-binding</keyword>
<dbReference type="InterPro" id="IPR003833">
    <property type="entry name" value="CT_C_D"/>
</dbReference>
<dbReference type="PANTHER" id="PTHR34698:SF2">
    <property type="entry name" value="5-OXOPROLINASE SUBUNIT B"/>
    <property type="match status" value="1"/>
</dbReference>
<keyword evidence="1" id="KW-0547">Nucleotide-binding</keyword>
<keyword evidence="2 5" id="KW-0378">Hydrolase</keyword>
<dbReference type="Gene3D" id="2.40.100.10">
    <property type="entry name" value="Cyclophilin-like"/>
    <property type="match status" value="1"/>
</dbReference>
<reference evidence="5 6" key="1">
    <citation type="submission" date="2024-04" db="EMBL/GenBank/DDBJ databases">
        <title>Complete genome sequence of Nguyenibacter vanlangesis HBCM-1154, a strain capable of nitrogen fixation, IAA production, and phosphorus solubilization isolated from sugarcane soil.</title>
        <authorList>
            <person name="MY HANH P."/>
        </authorList>
    </citation>
    <scope>NUCLEOTIDE SEQUENCE [LARGE SCALE GENOMIC DNA]</scope>
    <source>
        <strain evidence="5 6">HBCM 1154</strain>
    </source>
</reference>
<dbReference type="EC" id="3.5.2.9" evidence="5"/>
<feature type="domain" description="Carboxyltransferase" evidence="4">
    <location>
        <begin position="3"/>
        <end position="202"/>
    </location>
</feature>
<dbReference type="Proteomes" id="UP001449795">
    <property type="component" value="Chromosome"/>
</dbReference>
<evidence type="ECO:0000259" key="4">
    <source>
        <dbReference type="SMART" id="SM00796"/>
    </source>
</evidence>
<dbReference type="NCBIfam" id="TIGR00370">
    <property type="entry name" value="5-oxoprolinase subunit PxpB"/>
    <property type="match status" value="1"/>
</dbReference>
<evidence type="ECO:0000313" key="5">
    <source>
        <dbReference type="EMBL" id="XAE40983.1"/>
    </source>
</evidence>
<protein>
    <submittedName>
        <fullName evidence="5">5-oxoprolinase subunit PxpB</fullName>
        <ecNumber evidence="5">3.5.2.9</ecNumber>
    </submittedName>
</protein>
<proteinExistence type="predicted"/>
<sequence length="214" mass="22353">MTARLSMAGTGAVLLDVAHGAFDPAAQRRVWAAARALAADPAVVQAVPGVNNLLVTFDALRTEPDYVEQRVRACWQAASPEPVPARLVEIPVTYGGAFGEDLKLVAAHAGLSEDETIALHLAGEYSVAAIGAMPGFAYLTGLDPRLAIPRRDTPRLTVARGAVMVGGGHAGVMPCTAPSGWHIIGRTDAVLFDAARAEPGLLRIGDRVRFTQAG</sequence>
<evidence type="ECO:0000256" key="3">
    <source>
        <dbReference type="ARBA" id="ARBA00022840"/>
    </source>
</evidence>
<evidence type="ECO:0000313" key="6">
    <source>
        <dbReference type="Proteomes" id="UP001449795"/>
    </source>
</evidence>
<keyword evidence="6" id="KW-1185">Reference proteome</keyword>
<organism evidence="5 6">
    <name type="scientific">Nguyenibacter vanlangensis</name>
    <dbReference type="NCBI Taxonomy" id="1216886"/>
    <lineage>
        <taxon>Bacteria</taxon>
        <taxon>Pseudomonadati</taxon>
        <taxon>Pseudomonadota</taxon>
        <taxon>Alphaproteobacteria</taxon>
        <taxon>Acetobacterales</taxon>
        <taxon>Acetobacteraceae</taxon>
        <taxon>Nguyenibacter</taxon>
    </lineage>
</organism>
<dbReference type="Gene3D" id="3.30.1360.40">
    <property type="match status" value="1"/>
</dbReference>
<dbReference type="EMBL" id="CP152276">
    <property type="protein sequence ID" value="XAE40983.1"/>
    <property type="molecule type" value="Genomic_DNA"/>
</dbReference>
<dbReference type="SMART" id="SM00796">
    <property type="entry name" value="AHS1"/>
    <property type="match status" value="1"/>
</dbReference>
<dbReference type="SUPFAM" id="SSF160467">
    <property type="entry name" value="PH0987 N-terminal domain-like"/>
    <property type="match status" value="1"/>
</dbReference>
<dbReference type="InterPro" id="IPR010016">
    <property type="entry name" value="PxpB"/>
</dbReference>
<dbReference type="PANTHER" id="PTHR34698">
    <property type="entry name" value="5-OXOPROLINASE SUBUNIT B"/>
    <property type="match status" value="1"/>
</dbReference>
<dbReference type="SUPFAM" id="SSF50891">
    <property type="entry name" value="Cyclophilin-like"/>
    <property type="match status" value="1"/>
</dbReference>
<evidence type="ECO:0000256" key="1">
    <source>
        <dbReference type="ARBA" id="ARBA00022741"/>
    </source>
</evidence>
<dbReference type="Pfam" id="PF02682">
    <property type="entry name" value="CT_C_D"/>
    <property type="match status" value="1"/>
</dbReference>
<accession>A0ABZ3CZQ7</accession>